<dbReference type="AlphaFoldDB" id="A0A0R1LSL4"/>
<dbReference type="STRING" id="1423776.FD04_GL000479"/>
<feature type="transmembrane region" description="Helical" evidence="1">
    <location>
        <begin position="104"/>
        <end position="123"/>
    </location>
</feature>
<dbReference type="EMBL" id="AZEE01000027">
    <property type="protein sequence ID" value="KRK98742.1"/>
    <property type="molecule type" value="Genomic_DNA"/>
</dbReference>
<keyword evidence="1" id="KW-0472">Membrane</keyword>
<evidence type="ECO:0000313" key="2">
    <source>
        <dbReference type="EMBL" id="KRK98742.1"/>
    </source>
</evidence>
<feature type="transmembrane region" description="Helical" evidence="1">
    <location>
        <begin position="72"/>
        <end position="92"/>
    </location>
</feature>
<evidence type="ECO:0008006" key="4">
    <source>
        <dbReference type="Google" id="ProtNLM"/>
    </source>
</evidence>
<name>A0A0R1LSL4_9LACO</name>
<comment type="caution">
    <text evidence="2">The sequence shown here is derived from an EMBL/GenBank/DDBJ whole genome shotgun (WGS) entry which is preliminary data.</text>
</comment>
<keyword evidence="1" id="KW-0812">Transmembrane</keyword>
<sequence length="166" mass="18004">MMAQVNLKAAIIAGTAAGVVSGLVKLGWENILPPRTAARNQTNPPQRLLEQAGVPAAVTHATYTYSGEKLPWVSYLIHFGFSTTFGVLYSVAGHYAPSIRTAQGTLFGLGVWGAFHLGIMPAMQTVPSAKDQPAEEHFSEALGHMAWMWTNHIISDELYHELTNSK</sequence>
<accession>A0A0R1LSL4</accession>
<dbReference type="OrthoDB" id="1629003at2"/>
<organism evidence="2 3">
    <name type="scientific">Secundilactobacillus odoratitofui DSM 19909 = JCM 15043</name>
    <dbReference type="NCBI Taxonomy" id="1423776"/>
    <lineage>
        <taxon>Bacteria</taxon>
        <taxon>Bacillati</taxon>
        <taxon>Bacillota</taxon>
        <taxon>Bacilli</taxon>
        <taxon>Lactobacillales</taxon>
        <taxon>Lactobacillaceae</taxon>
        <taxon>Secundilactobacillus</taxon>
    </lineage>
</organism>
<dbReference type="Pfam" id="PF07274">
    <property type="entry name" value="DUF1440"/>
    <property type="match status" value="1"/>
</dbReference>
<keyword evidence="1" id="KW-1133">Transmembrane helix</keyword>
<proteinExistence type="predicted"/>
<dbReference type="RefSeq" id="WP_056947216.1">
    <property type="nucleotide sequence ID" value="NZ_AZEE01000027.1"/>
</dbReference>
<evidence type="ECO:0000313" key="3">
    <source>
        <dbReference type="Proteomes" id="UP000051160"/>
    </source>
</evidence>
<dbReference type="PATRIC" id="fig|1423776.4.peg.484"/>
<reference evidence="2 3" key="1">
    <citation type="journal article" date="2015" name="Genome Announc.">
        <title>Expanding the biotechnology potential of lactobacilli through comparative genomics of 213 strains and associated genera.</title>
        <authorList>
            <person name="Sun Z."/>
            <person name="Harris H.M."/>
            <person name="McCann A."/>
            <person name="Guo C."/>
            <person name="Argimon S."/>
            <person name="Zhang W."/>
            <person name="Yang X."/>
            <person name="Jeffery I.B."/>
            <person name="Cooney J.C."/>
            <person name="Kagawa T.F."/>
            <person name="Liu W."/>
            <person name="Song Y."/>
            <person name="Salvetti E."/>
            <person name="Wrobel A."/>
            <person name="Rasinkangas P."/>
            <person name="Parkhill J."/>
            <person name="Rea M.C."/>
            <person name="O'Sullivan O."/>
            <person name="Ritari J."/>
            <person name="Douillard F.P."/>
            <person name="Paul Ross R."/>
            <person name="Yang R."/>
            <person name="Briner A.E."/>
            <person name="Felis G.E."/>
            <person name="de Vos W.M."/>
            <person name="Barrangou R."/>
            <person name="Klaenhammer T.R."/>
            <person name="Caufield P.W."/>
            <person name="Cui Y."/>
            <person name="Zhang H."/>
            <person name="O'Toole P.W."/>
        </authorList>
    </citation>
    <scope>NUCLEOTIDE SEQUENCE [LARGE SCALE GENOMIC DNA]</scope>
    <source>
        <strain evidence="2 3">DSM 19909</strain>
    </source>
</reference>
<keyword evidence="3" id="KW-1185">Reference proteome</keyword>
<dbReference type="Proteomes" id="UP000051160">
    <property type="component" value="Unassembled WGS sequence"/>
</dbReference>
<dbReference type="InterPro" id="IPR009898">
    <property type="entry name" value="DUF1440"/>
</dbReference>
<protein>
    <recommendedName>
        <fullName evidence="4">Periplasmic secreted protein</fullName>
    </recommendedName>
</protein>
<gene>
    <name evidence="2" type="ORF">FD04_GL000479</name>
</gene>
<evidence type="ECO:0000256" key="1">
    <source>
        <dbReference type="SAM" id="Phobius"/>
    </source>
</evidence>